<comment type="caution">
    <text evidence="1">The sequence shown here is derived from an EMBL/GenBank/DDBJ whole genome shotgun (WGS) entry which is preliminary data.</text>
</comment>
<dbReference type="EMBL" id="JASBWS010000095">
    <property type="protein sequence ID" value="KAJ9098306.1"/>
    <property type="molecule type" value="Genomic_DNA"/>
</dbReference>
<proteinExistence type="predicted"/>
<evidence type="ECO:0000313" key="2">
    <source>
        <dbReference type="Proteomes" id="UP001230649"/>
    </source>
</evidence>
<dbReference type="Proteomes" id="UP001230649">
    <property type="component" value="Unassembled WGS sequence"/>
</dbReference>
<evidence type="ECO:0000313" key="1">
    <source>
        <dbReference type="EMBL" id="KAJ9098306.1"/>
    </source>
</evidence>
<accession>A0ACC2VI67</accession>
<reference evidence="1" key="1">
    <citation type="submission" date="2023-04" db="EMBL/GenBank/DDBJ databases">
        <title>Draft Genome sequencing of Naganishia species isolated from polar environments using Oxford Nanopore Technology.</title>
        <authorList>
            <person name="Leo P."/>
            <person name="Venkateswaran K."/>
        </authorList>
    </citation>
    <scope>NUCLEOTIDE SEQUENCE</scope>
    <source>
        <strain evidence="1">MNA-CCFEE 5262</strain>
    </source>
</reference>
<name>A0ACC2VI67_9TREE</name>
<keyword evidence="2" id="KW-1185">Reference proteome</keyword>
<gene>
    <name evidence="1" type="ORF">QFC20_006016</name>
</gene>
<protein>
    <submittedName>
        <fullName evidence="1">Uncharacterized protein</fullName>
    </submittedName>
</protein>
<sequence>MTLEEYEEPRPDPEQEGWYKHAYMVIIIGASHRIPLQIWYADPLCNKDTELEDGTLDALNYDRIATVDTEEHE</sequence>
<organism evidence="1 2">
    <name type="scientific">Naganishia adeliensis</name>
    <dbReference type="NCBI Taxonomy" id="92952"/>
    <lineage>
        <taxon>Eukaryota</taxon>
        <taxon>Fungi</taxon>
        <taxon>Dikarya</taxon>
        <taxon>Basidiomycota</taxon>
        <taxon>Agaricomycotina</taxon>
        <taxon>Tremellomycetes</taxon>
        <taxon>Filobasidiales</taxon>
        <taxon>Filobasidiaceae</taxon>
        <taxon>Naganishia</taxon>
    </lineage>
</organism>